<gene>
    <name evidence="1" type="ORF">F5891DRAFT_1197841</name>
</gene>
<reference evidence="1" key="1">
    <citation type="journal article" date="2020" name="New Phytol.">
        <title>Comparative genomics reveals dynamic genome evolution in host specialist ectomycorrhizal fungi.</title>
        <authorList>
            <person name="Lofgren L.A."/>
            <person name="Nguyen N.H."/>
            <person name="Vilgalys R."/>
            <person name="Ruytinx J."/>
            <person name="Liao H.L."/>
            <person name="Branco S."/>
            <person name="Kuo A."/>
            <person name="LaButti K."/>
            <person name="Lipzen A."/>
            <person name="Andreopoulos W."/>
            <person name="Pangilinan J."/>
            <person name="Riley R."/>
            <person name="Hundley H."/>
            <person name="Na H."/>
            <person name="Barry K."/>
            <person name="Grigoriev I.V."/>
            <person name="Stajich J.E."/>
            <person name="Kennedy P.G."/>
        </authorList>
    </citation>
    <scope>NUCLEOTIDE SEQUENCE</scope>
    <source>
        <strain evidence="1">FC203</strain>
    </source>
</reference>
<sequence length="165" mass="18704">MNCETRNKLQLLSLYLQNLPETIPYADPSIPQYGFDFFTLDDEKIQDYGPIGAVNHELEVRMGQRNKGPISFKERGPSLNAVTNVLGGYLDQYHESPETVLLVKWVDDLTIAAAAAFKSASIPLPLYWASTLWRRKYPDKESDIRNVDSNATPTFNFSQSRFGII</sequence>
<proteinExistence type="predicted"/>
<evidence type="ECO:0000313" key="1">
    <source>
        <dbReference type="EMBL" id="KAG1890689.1"/>
    </source>
</evidence>
<keyword evidence="2" id="KW-1185">Reference proteome</keyword>
<name>A0AAD4HEC2_9AGAM</name>
<dbReference type="EMBL" id="JABBWK010000133">
    <property type="protein sequence ID" value="KAG1890689.1"/>
    <property type="molecule type" value="Genomic_DNA"/>
</dbReference>
<organism evidence="1 2">
    <name type="scientific">Suillus fuscotomentosus</name>
    <dbReference type="NCBI Taxonomy" id="1912939"/>
    <lineage>
        <taxon>Eukaryota</taxon>
        <taxon>Fungi</taxon>
        <taxon>Dikarya</taxon>
        <taxon>Basidiomycota</taxon>
        <taxon>Agaricomycotina</taxon>
        <taxon>Agaricomycetes</taxon>
        <taxon>Agaricomycetidae</taxon>
        <taxon>Boletales</taxon>
        <taxon>Suillineae</taxon>
        <taxon>Suillaceae</taxon>
        <taxon>Suillus</taxon>
    </lineage>
</organism>
<comment type="caution">
    <text evidence="1">The sequence shown here is derived from an EMBL/GenBank/DDBJ whole genome shotgun (WGS) entry which is preliminary data.</text>
</comment>
<dbReference type="Proteomes" id="UP001195769">
    <property type="component" value="Unassembled WGS sequence"/>
</dbReference>
<dbReference type="GeneID" id="64662841"/>
<evidence type="ECO:0000313" key="2">
    <source>
        <dbReference type="Proteomes" id="UP001195769"/>
    </source>
</evidence>
<protein>
    <submittedName>
        <fullName evidence="1">Uncharacterized protein</fullName>
    </submittedName>
</protein>
<dbReference type="AlphaFoldDB" id="A0AAD4HEC2"/>
<dbReference type="RefSeq" id="XP_041217955.1">
    <property type="nucleotide sequence ID" value="XM_041368543.1"/>
</dbReference>
<accession>A0AAD4HEC2</accession>